<evidence type="ECO:0000313" key="2">
    <source>
        <dbReference type="Proteomes" id="UP000184387"/>
    </source>
</evidence>
<gene>
    <name evidence="1" type="ORF">SAMN02745194_03166</name>
</gene>
<sequence length="93" mass="9732">MTARRSVSIHRQGFTLEWRPARSGWLMTMTDACGQDLGAWLLAPSVAGANGAALPMIASAMAEIAVDAGRPSRALAGSELRETAGHSDMPGTH</sequence>
<proteinExistence type="predicted"/>
<organism evidence="1 2">
    <name type="scientific">Muricoccus roseus</name>
    <dbReference type="NCBI Taxonomy" id="198092"/>
    <lineage>
        <taxon>Bacteria</taxon>
        <taxon>Pseudomonadati</taxon>
        <taxon>Pseudomonadota</taxon>
        <taxon>Alphaproteobacteria</taxon>
        <taxon>Acetobacterales</taxon>
        <taxon>Roseomonadaceae</taxon>
        <taxon>Muricoccus</taxon>
    </lineage>
</organism>
<evidence type="ECO:0000313" key="1">
    <source>
        <dbReference type="EMBL" id="SHJ70257.1"/>
    </source>
</evidence>
<reference evidence="1 2" key="1">
    <citation type="submission" date="2016-11" db="EMBL/GenBank/DDBJ databases">
        <authorList>
            <person name="Jaros S."/>
            <person name="Januszkiewicz K."/>
            <person name="Wedrychowicz H."/>
        </authorList>
    </citation>
    <scope>NUCLEOTIDE SEQUENCE [LARGE SCALE GENOMIC DNA]</scope>
    <source>
        <strain evidence="1 2">DSM 14916</strain>
    </source>
</reference>
<keyword evidence="2" id="KW-1185">Reference proteome</keyword>
<name>A0A1M6LGD5_9PROT</name>
<accession>A0A1M6LGD5</accession>
<protein>
    <submittedName>
        <fullName evidence="1">Uncharacterized protein</fullName>
    </submittedName>
</protein>
<dbReference type="STRING" id="198092.SAMN02745194_03166"/>
<dbReference type="AlphaFoldDB" id="A0A1M6LGD5"/>
<dbReference type="EMBL" id="FQZF01000018">
    <property type="protein sequence ID" value="SHJ70257.1"/>
    <property type="molecule type" value="Genomic_DNA"/>
</dbReference>
<dbReference type="Proteomes" id="UP000184387">
    <property type="component" value="Unassembled WGS sequence"/>
</dbReference>
<dbReference type="RefSeq" id="WP_073136411.1">
    <property type="nucleotide sequence ID" value="NZ_FQZF01000018.1"/>
</dbReference>